<dbReference type="GO" id="GO:0004590">
    <property type="term" value="F:orotidine-5'-phosphate decarboxylase activity"/>
    <property type="evidence" value="ECO:0007669"/>
    <property type="project" value="UniProtKB-UniRule"/>
</dbReference>
<evidence type="ECO:0000256" key="1">
    <source>
        <dbReference type="ARBA" id="ARBA00002356"/>
    </source>
</evidence>
<keyword evidence="6 9" id="KW-0456">Lyase</keyword>
<evidence type="ECO:0000256" key="3">
    <source>
        <dbReference type="ARBA" id="ARBA00011738"/>
    </source>
</evidence>
<comment type="caution">
    <text evidence="14">The sequence shown here is derived from an EMBL/GenBank/DDBJ whole genome shotgun (WGS) entry which is preliminary data.</text>
</comment>
<feature type="active site" description="For OMPdecase activity" evidence="10">
    <location>
        <position position="66"/>
    </location>
</feature>
<keyword evidence="5 9" id="KW-0665">Pyrimidine biosynthesis</keyword>
<dbReference type="InterPro" id="IPR018089">
    <property type="entry name" value="OMPdecase_AS"/>
</dbReference>
<organism evidence="14 15">
    <name type="scientific">Candidatus Sulfomarinibacter kjeldsenii</name>
    <dbReference type="NCBI Taxonomy" id="2885994"/>
    <lineage>
        <taxon>Bacteria</taxon>
        <taxon>Pseudomonadati</taxon>
        <taxon>Acidobacteriota</taxon>
        <taxon>Thermoanaerobaculia</taxon>
        <taxon>Thermoanaerobaculales</taxon>
        <taxon>Candidatus Sulfomarinibacteraceae</taxon>
        <taxon>Candidatus Sulfomarinibacter</taxon>
    </lineage>
</organism>
<dbReference type="Proteomes" id="UP000598633">
    <property type="component" value="Unassembled WGS sequence"/>
</dbReference>
<comment type="subunit">
    <text evidence="3 9">Homodimer.</text>
</comment>
<evidence type="ECO:0000256" key="2">
    <source>
        <dbReference type="ARBA" id="ARBA00004861"/>
    </source>
</evidence>
<comment type="similarity">
    <text evidence="8 9">Belongs to the OMP decarboxylase family. Type 1 subfamily.</text>
</comment>
<comment type="pathway">
    <text evidence="2 9 12">Pyrimidine metabolism; UMP biosynthesis via de novo pathway; UMP from orotate: step 2/2.</text>
</comment>
<accession>A0A8J6XWV6</accession>
<dbReference type="InterPro" id="IPR011060">
    <property type="entry name" value="RibuloseP-bd_barrel"/>
</dbReference>
<evidence type="ECO:0000313" key="14">
    <source>
        <dbReference type="EMBL" id="MBD3870342.1"/>
    </source>
</evidence>
<dbReference type="UniPathway" id="UPA00070">
    <property type="reaction ID" value="UER00120"/>
</dbReference>
<evidence type="ECO:0000256" key="7">
    <source>
        <dbReference type="ARBA" id="ARBA00049157"/>
    </source>
</evidence>
<dbReference type="GO" id="GO:0005829">
    <property type="term" value="C:cytosol"/>
    <property type="evidence" value="ECO:0007669"/>
    <property type="project" value="TreeGrafter"/>
</dbReference>
<dbReference type="Gene3D" id="3.20.20.70">
    <property type="entry name" value="Aldolase class I"/>
    <property type="match status" value="1"/>
</dbReference>
<dbReference type="GO" id="GO:0006207">
    <property type="term" value="P:'de novo' pyrimidine nucleobase biosynthetic process"/>
    <property type="evidence" value="ECO:0007669"/>
    <property type="project" value="InterPro"/>
</dbReference>
<feature type="binding site" evidence="9 11">
    <location>
        <position position="34"/>
    </location>
    <ligand>
        <name>substrate</name>
    </ligand>
</feature>
<feature type="active site" description="For OMPdecase activity" evidence="10">
    <location>
        <position position="61"/>
    </location>
</feature>
<dbReference type="InterPro" id="IPR001754">
    <property type="entry name" value="OMPdeCOase_dom"/>
</dbReference>
<feature type="binding site" evidence="9 11">
    <location>
        <position position="212"/>
    </location>
    <ligand>
        <name>substrate</name>
    </ligand>
</feature>
<dbReference type="FunFam" id="3.20.20.70:FF:000015">
    <property type="entry name" value="Orotidine 5'-phosphate decarboxylase"/>
    <property type="match status" value="1"/>
</dbReference>
<proteinExistence type="inferred from homology"/>
<feature type="binding site" evidence="9 11">
    <location>
        <position position="213"/>
    </location>
    <ligand>
        <name>substrate</name>
    </ligand>
</feature>
<evidence type="ECO:0000256" key="11">
    <source>
        <dbReference type="PIRSR" id="PIRSR614732-2"/>
    </source>
</evidence>
<dbReference type="CDD" id="cd04725">
    <property type="entry name" value="OMP_decarboxylase_like"/>
    <property type="match status" value="1"/>
</dbReference>
<dbReference type="PANTHER" id="PTHR32119">
    <property type="entry name" value="OROTIDINE 5'-PHOSPHATE DECARBOXYLASE"/>
    <property type="match status" value="1"/>
</dbReference>
<evidence type="ECO:0000256" key="10">
    <source>
        <dbReference type="PIRSR" id="PIRSR614732-1"/>
    </source>
</evidence>
<name>A0A8J6XWV6_9BACT</name>
<feature type="binding site" evidence="9">
    <location>
        <begin position="61"/>
        <end position="70"/>
    </location>
    <ligand>
        <name>substrate</name>
    </ligand>
</feature>
<comment type="function">
    <text evidence="1 9">Catalyzes the decarboxylation of orotidine 5'-monophosphate (OMP) to uridine 5'-monophosphate (UMP).</text>
</comment>
<evidence type="ECO:0000256" key="4">
    <source>
        <dbReference type="ARBA" id="ARBA00022793"/>
    </source>
</evidence>
<dbReference type="HAMAP" id="MF_01200_B">
    <property type="entry name" value="OMPdecase_type1_B"/>
    <property type="match status" value="1"/>
</dbReference>
<feature type="binding site" evidence="9 11">
    <location>
        <position position="192"/>
    </location>
    <ligand>
        <name>substrate</name>
    </ligand>
</feature>
<dbReference type="NCBIfam" id="TIGR01740">
    <property type="entry name" value="pyrF"/>
    <property type="match status" value="1"/>
</dbReference>
<feature type="domain" description="Orotidine 5'-phosphate decarboxylase" evidence="13">
    <location>
        <begin position="6"/>
        <end position="228"/>
    </location>
</feature>
<evidence type="ECO:0000256" key="8">
    <source>
        <dbReference type="ARBA" id="ARBA00061012"/>
    </source>
</evidence>
<dbReference type="EMBL" id="JACXWA010000055">
    <property type="protein sequence ID" value="MBD3870342.1"/>
    <property type="molecule type" value="Genomic_DNA"/>
</dbReference>
<dbReference type="NCBIfam" id="NF001273">
    <property type="entry name" value="PRK00230.1"/>
    <property type="match status" value="1"/>
</dbReference>
<dbReference type="InterPro" id="IPR014732">
    <property type="entry name" value="OMPdecase"/>
</dbReference>
<dbReference type="SUPFAM" id="SSF51366">
    <property type="entry name" value="Ribulose-phoshate binding barrel"/>
    <property type="match status" value="1"/>
</dbReference>
<feature type="binding site" evidence="9 11">
    <location>
        <position position="12"/>
    </location>
    <ligand>
        <name>substrate</name>
    </ligand>
</feature>
<evidence type="ECO:0000256" key="5">
    <source>
        <dbReference type="ARBA" id="ARBA00022975"/>
    </source>
</evidence>
<reference evidence="14 15" key="1">
    <citation type="submission" date="2020-08" db="EMBL/GenBank/DDBJ databases">
        <title>Acidobacteriota in marine sediments use diverse sulfur dissimilation pathways.</title>
        <authorList>
            <person name="Wasmund K."/>
        </authorList>
    </citation>
    <scope>NUCLEOTIDE SEQUENCE [LARGE SCALE GENOMIC DNA]</scope>
    <source>
        <strain evidence="14">MAG AM3-A</strain>
    </source>
</reference>
<dbReference type="PROSITE" id="PS00156">
    <property type="entry name" value="OMPDECASE"/>
    <property type="match status" value="1"/>
</dbReference>
<evidence type="ECO:0000313" key="15">
    <source>
        <dbReference type="Proteomes" id="UP000598633"/>
    </source>
</evidence>
<feature type="active site" description="Proton donor" evidence="9">
    <location>
        <position position="63"/>
    </location>
</feature>
<dbReference type="SMART" id="SM00934">
    <property type="entry name" value="OMPdecase"/>
    <property type="match status" value="1"/>
</dbReference>
<feature type="binding site" evidence="9 11">
    <location>
        <position position="122"/>
    </location>
    <ligand>
        <name>substrate</name>
    </ligand>
</feature>
<evidence type="ECO:0000256" key="6">
    <source>
        <dbReference type="ARBA" id="ARBA00023239"/>
    </source>
</evidence>
<dbReference type="InterPro" id="IPR013785">
    <property type="entry name" value="Aldolase_TIM"/>
</dbReference>
<evidence type="ECO:0000259" key="13">
    <source>
        <dbReference type="SMART" id="SM00934"/>
    </source>
</evidence>
<sequence>MNAKKSLCVALDSSDHGWLRSAAMTLADHVGWFKVGLEAFSAHGPALVEELAGFGPRVFLDLKLHDIPATVGRAAANCAACGASMLTVHAAGGRKMLEAAVEGARQCAKPLPPKIVAVTVLTSLDRAALSELEIDKTPADLVGAWAALAAECGLDGVVASAREAAALRREFGEDFLIVTPGIRPASSANDDQRRVVTPAEAIRAGANVLVVGRPITDADNLLEAAQSIVDEMASADSPA</sequence>
<protein>
    <recommendedName>
        <fullName evidence="9">Orotidine 5'-phosphate decarboxylase</fullName>
        <ecNumber evidence="9">4.1.1.23</ecNumber>
    </recommendedName>
    <alternativeName>
        <fullName evidence="9">OMP decarboxylase</fullName>
        <shortName evidence="9">OMPDCase</shortName>
        <shortName evidence="9">OMPdecase</shortName>
    </alternativeName>
</protein>
<comment type="catalytic activity">
    <reaction evidence="7 9 12">
        <text>orotidine 5'-phosphate + H(+) = UMP + CO2</text>
        <dbReference type="Rhea" id="RHEA:11596"/>
        <dbReference type="ChEBI" id="CHEBI:15378"/>
        <dbReference type="ChEBI" id="CHEBI:16526"/>
        <dbReference type="ChEBI" id="CHEBI:57538"/>
        <dbReference type="ChEBI" id="CHEBI:57865"/>
        <dbReference type="EC" id="4.1.1.23"/>
    </reaction>
</comment>
<dbReference type="InterPro" id="IPR047596">
    <property type="entry name" value="OMPdecase_bac"/>
</dbReference>
<dbReference type="EC" id="4.1.1.23" evidence="9"/>
<feature type="binding site" evidence="9 11">
    <location>
        <position position="183"/>
    </location>
    <ligand>
        <name>substrate</name>
    </ligand>
</feature>
<gene>
    <name evidence="9 14" type="primary">pyrF</name>
    <name evidence="14" type="ORF">IFJ97_03150</name>
</gene>
<dbReference type="Pfam" id="PF00215">
    <property type="entry name" value="OMPdecase"/>
    <property type="match status" value="1"/>
</dbReference>
<feature type="active site" description="For OMPdecase activity" evidence="10">
    <location>
        <position position="63"/>
    </location>
</feature>
<dbReference type="AlphaFoldDB" id="A0A8J6XWV6"/>
<dbReference type="PANTHER" id="PTHR32119:SF2">
    <property type="entry name" value="OROTIDINE 5'-PHOSPHATE DECARBOXYLASE"/>
    <property type="match status" value="1"/>
</dbReference>
<keyword evidence="4 9" id="KW-0210">Decarboxylase</keyword>
<evidence type="ECO:0000256" key="12">
    <source>
        <dbReference type="RuleBase" id="RU000512"/>
    </source>
</evidence>
<dbReference type="GO" id="GO:0044205">
    <property type="term" value="P:'de novo' UMP biosynthetic process"/>
    <property type="evidence" value="ECO:0007669"/>
    <property type="project" value="UniProtKB-UniRule"/>
</dbReference>
<evidence type="ECO:0000256" key="9">
    <source>
        <dbReference type="HAMAP-Rule" id="MF_01200"/>
    </source>
</evidence>